<evidence type="ECO:0000313" key="16">
    <source>
        <dbReference type="Proteomes" id="UP000006038"/>
    </source>
</evidence>
<dbReference type="Gene3D" id="3.30.470.20">
    <property type="entry name" value="ATP-grasp fold, B domain"/>
    <property type="match status" value="1"/>
</dbReference>
<keyword evidence="10" id="KW-0547">Nucleotide-binding</keyword>
<evidence type="ECO:0000256" key="13">
    <source>
        <dbReference type="ARBA" id="ARBA00022842"/>
    </source>
</evidence>
<dbReference type="Pfam" id="PF05770">
    <property type="entry name" value="Ins134_P3_kin"/>
    <property type="match status" value="1"/>
</dbReference>
<dbReference type="PANTHER" id="PTHR14217:SF2">
    <property type="entry name" value="INOSITOL-TETRAKISPHOSPHATE 1-KINASE 4"/>
    <property type="match status" value="1"/>
</dbReference>
<dbReference type="GO" id="GO:0005524">
    <property type="term" value="F:ATP binding"/>
    <property type="evidence" value="ECO:0007669"/>
    <property type="project" value="UniProtKB-KW"/>
</dbReference>
<evidence type="ECO:0000256" key="7">
    <source>
        <dbReference type="ARBA" id="ARBA00012017"/>
    </source>
</evidence>
<keyword evidence="9" id="KW-0479">Metal-binding</keyword>
<dbReference type="InterPro" id="IPR008656">
    <property type="entry name" value="Inositol_tetrakis-P_1-kinase"/>
</dbReference>
<keyword evidence="13" id="KW-0460">Magnesium</keyword>
<dbReference type="GO" id="GO:0005737">
    <property type="term" value="C:cytoplasm"/>
    <property type="evidence" value="ECO:0007669"/>
    <property type="project" value="TreeGrafter"/>
</dbReference>
<keyword evidence="12" id="KW-0067">ATP-binding</keyword>
<proteinExistence type="inferred from homology"/>
<keyword evidence="16" id="KW-1185">Reference proteome</keyword>
<dbReference type="GO" id="GO:0052725">
    <property type="term" value="F:inositol-1,3,4-trisphosphate 6-kinase activity"/>
    <property type="evidence" value="ECO:0007669"/>
    <property type="project" value="InterPro"/>
</dbReference>
<accession>J3LCR8</accession>
<dbReference type="Proteomes" id="UP000006038">
    <property type="component" value="Unassembled WGS sequence"/>
</dbReference>
<comment type="catalytic activity">
    <reaction evidence="2">
        <text>1D-myo-inositol 1,3,4-trisphosphate + ATP = 1D-myo-inositol 1,3,4,6-tetrakisphosphate + ADP + H(+)</text>
        <dbReference type="Rhea" id="RHEA:20940"/>
        <dbReference type="ChEBI" id="CHEBI:15378"/>
        <dbReference type="ChEBI" id="CHEBI:30616"/>
        <dbReference type="ChEBI" id="CHEBI:57660"/>
        <dbReference type="ChEBI" id="CHEBI:58414"/>
        <dbReference type="ChEBI" id="CHEBI:456216"/>
        <dbReference type="EC" id="2.7.1.159"/>
    </reaction>
</comment>
<dbReference type="PANTHER" id="PTHR14217">
    <property type="entry name" value="INOSITOL-TETRAKISPHOSPHATE 1-KINASE"/>
    <property type="match status" value="1"/>
</dbReference>
<feature type="domain" description="Inositol 1,3,4-trisphosphate 5/6-kinase ATP-grasp" evidence="14">
    <location>
        <begin position="1"/>
        <end position="67"/>
    </location>
</feature>
<dbReference type="EC" id="2.7.1.159" evidence="7"/>
<evidence type="ECO:0000256" key="2">
    <source>
        <dbReference type="ARBA" id="ARBA00000399"/>
    </source>
</evidence>
<comment type="catalytic activity">
    <reaction evidence="1">
        <text>1D-myo-inositol 3,4,5,6-tetrakisphosphate + ATP = 1D-myo-inositol 1,3,4,5,6-pentakisphosphate + ADP + H(+)</text>
        <dbReference type="Rhea" id="RHEA:12452"/>
        <dbReference type="ChEBI" id="CHEBI:15378"/>
        <dbReference type="ChEBI" id="CHEBI:30616"/>
        <dbReference type="ChEBI" id="CHEBI:57539"/>
        <dbReference type="ChEBI" id="CHEBI:57733"/>
        <dbReference type="ChEBI" id="CHEBI:456216"/>
        <dbReference type="EC" id="2.7.1.134"/>
    </reaction>
</comment>
<keyword evidence="11" id="KW-0418">Kinase</keyword>
<name>J3LCR8_ORYBR</name>
<evidence type="ECO:0000259" key="14">
    <source>
        <dbReference type="Pfam" id="PF05770"/>
    </source>
</evidence>
<evidence type="ECO:0000256" key="1">
    <source>
        <dbReference type="ARBA" id="ARBA00000084"/>
    </source>
</evidence>
<sequence length="111" mass="12487">MPAAGFVDDVARGLRRGLGLHLFNFDMIRERSDDEHGDRYFIIDINYFPGYAKMPGYEKALTDFFLDMVRGSRPAAHEQLGLGSGLDMEARRLEHGLGIGLRELETSRAQA</sequence>
<comment type="cofactor">
    <cofactor evidence="4">
        <name>Mg(2+)</name>
        <dbReference type="ChEBI" id="CHEBI:18420"/>
    </cofactor>
</comment>
<evidence type="ECO:0000256" key="11">
    <source>
        <dbReference type="ARBA" id="ARBA00022777"/>
    </source>
</evidence>
<dbReference type="GO" id="GO:0047325">
    <property type="term" value="F:inositol-3,4,5,6-tetrakisphosphate 1-kinase activity"/>
    <property type="evidence" value="ECO:0007669"/>
    <property type="project" value="UniProtKB-EC"/>
</dbReference>
<evidence type="ECO:0000313" key="15">
    <source>
        <dbReference type="EnsemblPlants" id="OB02G24350.1"/>
    </source>
</evidence>
<reference evidence="15" key="1">
    <citation type="submission" date="2013-04" db="UniProtKB">
        <authorList>
            <consortium name="EnsemblPlants"/>
        </authorList>
    </citation>
    <scope>IDENTIFICATION</scope>
</reference>
<dbReference type="HOGENOM" id="CLU_2162305_0_0_1"/>
<protein>
    <recommendedName>
        <fullName evidence="7">inositol-1,3,4-trisphosphate 5/6-kinase</fullName>
        <ecNumber evidence="7">2.7.1.159</ecNumber>
    </recommendedName>
</protein>
<dbReference type="Gramene" id="OB02G24350.1">
    <property type="protein sequence ID" value="OB02G24350.1"/>
    <property type="gene ID" value="OB02G24350"/>
</dbReference>
<dbReference type="GO" id="GO:0032957">
    <property type="term" value="P:inositol trisphosphate metabolic process"/>
    <property type="evidence" value="ECO:0007669"/>
    <property type="project" value="InterPro"/>
</dbReference>
<evidence type="ECO:0000256" key="8">
    <source>
        <dbReference type="ARBA" id="ARBA00022679"/>
    </source>
</evidence>
<evidence type="ECO:0000256" key="5">
    <source>
        <dbReference type="ARBA" id="ARBA00009601"/>
    </source>
</evidence>
<evidence type="ECO:0000256" key="9">
    <source>
        <dbReference type="ARBA" id="ARBA00022723"/>
    </source>
</evidence>
<dbReference type="EnsemblPlants" id="OB02G24350.1">
    <property type="protein sequence ID" value="OB02G24350.1"/>
    <property type="gene ID" value="OB02G24350"/>
</dbReference>
<evidence type="ECO:0000256" key="10">
    <source>
        <dbReference type="ARBA" id="ARBA00022741"/>
    </source>
</evidence>
<keyword evidence="8" id="KW-0808">Transferase</keyword>
<evidence type="ECO:0000256" key="6">
    <source>
        <dbReference type="ARBA" id="ARBA00011245"/>
    </source>
</evidence>
<dbReference type="AlphaFoldDB" id="J3LCR8"/>
<dbReference type="GO" id="GO:0000287">
    <property type="term" value="F:magnesium ion binding"/>
    <property type="evidence" value="ECO:0007669"/>
    <property type="project" value="InterPro"/>
</dbReference>
<dbReference type="GO" id="GO:0052726">
    <property type="term" value="F:inositol-1,3,4-trisphosphate 5-kinase activity"/>
    <property type="evidence" value="ECO:0007669"/>
    <property type="project" value="InterPro"/>
</dbReference>
<organism evidence="15">
    <name type="scientific">Oryza brachyantha</name>
    <name type="common">malo sina</name>
    <dbReference type="NCBI Taxonomy" id="4533"/>
    <lineage>
        <taxon>Eukaryota</taxon>
        <taxon>Viridiplantae</taxon>
        <taxon>Streptophyta</taxon>
        <taxon>Embryophyta</taxon>
        <taxon>Tracheophyta</taxon>
        <taxon>Spermatophyta</taxon>
        <taxon>Magnoliopsida</taxon>
        <taxon>Liliopsida</taxon>
        <taxon>Poales</taxon>
        <taxon>Poaceae</taxon>
        <taxon>BOP clade</taxon>
        <taxon>Oryzoideae</taxon>
        <taxon>Oryzeae</taxon>
        <taxon>Oryzinae</taxon>
        <taxon>Oryza</taxon>
    </lineage>
</organism>
<comment type="similarity">
    <text evidence="5">Belongs to the ITPK1 family.</text>
</comment>
<comment type="catalytic activity">
    <reaction evidence="3">
        <text>1D-myo-inositol 1,3,4-trisphosphate + ATP = 1D-myo-inositol 1,3,4,5-tetrakisphosphate + ADP + H(+)</text>
        <dbReference type="Rhea" id="RHEA:13253"/>
        <dbReference type="ChEBI" id="CHEBI:15378"/>
        <dbReference type="ChEBI" id="CHEBI:30616"/>
        <dbReference type="ChEBI" id="CHEBI:57895"/>
        <dbReference type="ChEBI" id="CHEBI:58414"/>
        <dbReference type="ChEBI" id="CHEBI:456216"/>
        <dbReference type="EC" id="2.7.1.159"/>
    </reaction>
</comment>
<evidence type="ECO:0000256" key="3">
    <source>
        <dbReference type="ARBA" id="ARBA00000680"/>
    </source>
</evidence>
<evidence type="ECO:0000256" key="12">
    <source>
        <dbReference type="ARBA" id="ARBA00022840"/>
    </source>
</evidence>
<dbReference type="STRING" id="4533.J3LCR8"/>
<dbReference type="InterPro" id="IPR040464">
    <property type="entry name" value="InsP(3)kin_ATP-grasp"/>
</dbReference>
<evidence type="ECO:0000256" key="4">
    <source>
        <dbReference type="ARBA" id="ARBA00001946"/>
    </source>
</evidence>
<comment type="subunit">
    <text evidence="6">Monomer.</text>
</comment>